<protein>
    <submittedName>
        <fullName evidence="11">Carbohydrate porin</fullName>
    </submittedName>
</protein>
<evidence type="ECO:0000256" key="7">
    <source>
        <dbReference type="ARBA" id="ARBA00023114"/>
    </source>
</evidence>
<evidence type="ECO:0000313" key="12">
    <source>
        <dbReference type="Proteomes" id="UP000506160"/>
    </source>
</evidence>
<evidence type="ECO:0000256" key="4">
    <source>
        <dbReference type="ARBA" id="ARBA00022452"/>
    </source>
</evidence>
<feature type="coiled-coil region" evidence="10">
    <location>
        <begin position="38"/>
        <end position="79"/>
    </location>
</feature>
<evidence type="ECO:0000313" key="11">
    <source>
        <dbReference type="EMBL" id="TEA27506.1"/>
    </source>
</evidence>
<comment type="subcellular location">
    <subcellularLocation>
        <location evidence="1">Cell outer membrane</location>
        <topology evidence="1">Multi-pass membrane protein</topology>
    </subcellularLocation>
</comment>
<evidence type="ECO:0000256" key="6">
    <source>
        <dbReference type="ARBA" id="ARBA00023065"/>
    </source>
</evidence>
<dbReference type="AlphaFoldDB" id="A0AB94IDG4"/>
<dbReference type="Gene3D" id="2.40.170.10">
    <property type="entry name" value="Porin, LamB type"/>
    <property type="match status" value="1"/>
</dbReference>
<dbReference type="RefSeq" id="WP_024495789.1">
    <property type="nucleotide sequence ID" value="NZ_AWGA01000036.1"/>
</dbReference>
<dbReference type="GO" id="GO:0009279">
    <property type="term" value="C:cell outer membrane"/>
    <property type="evidence" value="ECO:0007669"/>
    <property type="project" value="UniProtKB-SubCell"/>
</dbReference>
<dbReference type="GO" id="GO:0006811">
    <property type="term" value="P:monoatomic ion transport"/>
    <property type="evidence" value="ECO:0007669"/>
    <property type="project" value="UniProtKB-KW"/>
</dbReference>
<comment type="caution">
    <text evidence="11">The sequence shown here is derived from an EMBL/GenBank/DDBJ whole genome shotgun (WGS) entry which is preliminary data.</text>
</comment>
<keyword evidence="9" id="KW-0998">Cell outer membrane</keyword>
<comment type="similarity">
    <text evidence="2">Belongs to the porin LamB (TC 1.B.3) family.</text>
</comment>
<gene>
    <name evidence="11" type="ORF">O970_03535</name>
</gene>
<keyword evidence="6" id="KW-0406">Ion transport</keyword>
<evidence type="ECO:0000256" key="3">
    <source>
        <dbReference type="ARBA" id="ARBA00022448"/>
    </source>
</evidence>
<dbReference type="InterPro" id="IPR036998">
    <property type="entry name" value="Porin_LamB_sf"/>
</dbReference>
<dbReference type="SUPFAM" id="SSF56935">
    <property type="entry name" value="Porins"/>
    <property type="match status" value="1"/>
</dbReference>
<dbReference type="EMBL" id="AWGA01000036">
    <property type="protein sequence ID" value="TEA27506.1"/>
    <property type="molecule type" value="Genomic_DNA"/>
</dbReference>
<evidence type="ECO:0000256" key="5">
    <source>
        <dbReference type="ARBA" id="ARBA00022692"/>
    </source>
</evidence>
<dbReference type="GO" id="GO:0015144">
    <property type="term" value="F:carbohydrate transmembrane transporter activity"/>
    <property type="evidence" value="ECO:0007669"/>
    <property type="project" value="TreeGrafter"/>
</dbReference>
<dbReference type="GO" id="GO:0015774">
    <property type="term" value="P:polysaccharide transport"/>
    <property type="evidence" value="ECO:0007669"/>
    <property type="project" value="TreeGrafter"/>
</dbReference>
<evidence type="ECO:0000256" key="8">
    <source>
        <dbReference type="ARBA" id="ARBA00023136"/>
    </source>
</evidence>
<proteinExistence type="inferred from homology"/>
<accession>A0AB94IDG4</accession>
<dbReference type="PANTHER" id="PTHR38762:SF1">
    <property type="entry name" value="CRYPTIC OUTER MEMBRANE PORIN BGLH-RELATED"/>
    <property type="match status" value="1"/>
</dbReference>
<evidence type="ECO:0000256" key="2">
    <source>
        <dbReference type="ARBA" id="ARBA00007055"/>
    </source>
</evidence>
<name>A0AB94IDG4_9GAMM</name>
<dbReference type="InterPro" id="IPR003192">
    <property type="entry name" value="Porin_LamB"/>
</dbReference>
<dbReference type="Pfam" id="PF02264">
    <property type="entry name" value="LamB"/>
    <property type="match status" value="1"/>
</dbReference>
<dbReference type="GO" id="GO:0046930">
    <property type="term" value="C:pore complex"/>
    <property type="evidence" value="ECO:0007669"/>
    <property type="project" value="UniProtKB-KW"/>
</dbReference>
<dbReference type="Proteomes" id="UP000506160">
    <property type="component" value="Unassembled WGS sequence"/>
</dbReference>
<sequence length="552" mass="62351">MKYLFKVSFTQSKKLIKYMTYALLLGVCLPCWSWAASPEQLEARIADLEKKLIQLSQESLELKKQVIAANKKIASLNQQSAPSLTLPVSKITTEQLNPEPQPQVVLLDDRINTLADRKHELMPTEKTRSTQRTLTLTEFKDYIKDEIGFSFGGYFRGGWASSTNGGPKNYAEGALGRLGNEYGGWYDLIFSQKIYDEDNRRIDALVMIDGNVNVNKAAGLFNIQDDNYMQFSDIYLTTQGFIPGYPEANFWVGKHSLPYNEIQMLDWKTQKTPAGGAIGIENLKLGVGELAFSLSRADVNLAQDDVNHDVNVNQIELRYGNIPLWQDGTIELAGKYALANKSKQQSDLTVKNAWLAGLLWKQENFLGGFNQLSLQAASNSMASQFANINTNNPEFAANANNDYIGQHTGGTAYRFVSQGEAYLADKVIMSHALAFTLGDDVYSYDMNRAHTDFMSFKSAIRPAYIWDRYQQSGIELGYFHQRNKISGEKYNEEGYKTTLFHTFKVAESLLTSRPDIRFYVSYIHALNNDVSQFDFNGKTYQVSFGIQTEVWF</sequence>
<reference evidence="11 12" key="1">
    <citation type="journal article" date="2014" name="Appl. Environ. Microbiol.">
        <title>Genomic features of a bumble bee symbiont reflect its host environment.</title>
        <authorList>
            <person name="Martinson V.G."/>
            <person name="Magoc T."/>
            <person name="Koch H."/>
            <person name="Salzberg S.L."/>
            <person name="Moran N.A."/>
        </authorList>
    </citation>
    <scope>NUCLEOTIDE SEQUENCE [LARGE SCALE GENOMIC DNA]</scope>
    <source>
        <strain evidence="11 12">Bimp</strain>
    </source>
</reference>
<keyword evidence="5" id="KW-0812">Transmembrane</keyword>
<dbReference type="InterPro" id="IPR050286">
    <property type="entry name" value="G_neg_Bact_CarbUptk_Porin"/>
</dbReference>
<keyword evidence="12" id="KW-1185">Reference proteome</keyword>
<keyword evidence="4" id="KW-1134">Transmembrane beta strand</keyword>
<evidence type="ECO:0000256" key="1">
    <source>
        <dbReference type="ARBA" id="ARBA00004571"/>
    </source>
</evidence>
<dbReference type="PANTHER" id="PTHR38762">
    <property type="entry name" value="CRYPTIC OUTER MEMBRANE PORIN BGLH-RELATED"/>
    <property type="match status" value="1"/>
</dbReference>
<organism evidence="11 12">
    <name type="scientific">Candidatus Schmidhempelia bombi str. Bimp</name>
    <dbReference type="NCBI Taxonomy" id="1387197"/>
    <lineage>
        <taxon>Bacteria</taxon>
        <taxon>Pseudomonadati</taxon>
        <taxon>Pseudomonadota</taxon>
        <taxon>Gammaproteobacteria</taxon>
        <taxon>Orbales</taxon>
        <taxon>Orbaceae</taxon>
        <taxon>Candidatus Schmidhempelia</taxon>
    </lineage>
</organism>
<evidence type="ECO:0000256" key="10">
    <source>
        <dbReference type="SAM" id="Coils"/>
    </source>
</evidence>
<dbReference type="GO" id="GO:0015288">
    <property type="term" value="F:porin activity"/>
    <property type="evidence" value="ECO:0007669"/>
    <property type="project" value="UniProtKB-KW"/>
</dbReference>
<evidence type="ECO:0000256" key="9">
    <source>
        <dbReference type="ARBA" id="ARBA00023237"/>
    </source>
</evidence>
<keyword evidence="10" id="KW-0175">Coiled coil</keyword>
<keyword evidence="3" id="KW-0813">Transport</keyword>
<keyword evidence="7" id="KW-0626">Porin</keyword>
<keyword evidence="8" id="KW-0472">Membrane</keyword>